<comment type="caution">
    <text evidence="7">The sequence shown here is derived from an EMBL/GenBank/DDBJ whole genome shotgun (WGS) entry which is preliminary data.</text>
</comment>
<accession>A0A364RIU5</accession>
<dbReference type="PANTHER" id="PTHR42852">
    <property type="entry name" value="THIOL:DISULFIDE INTERCHANGE PROTEIN DSBE"/>
    <property type="match status" value="1"/>
</dbReference>
<keyword evidence="8" id="KW-1185">Reference proteome</keyword>
<keyword evidence="5" id="KW-0472">Membrane</keyword>
<evidence type="ECO:0000256" key="4">
    <source>
        <dbReference type="ARBA" id="ARBA00023284"/>
    </source>
</evidence>
<dbReference type="GO" id="GO:0016491">
    <property type="term" value="F:oxidoreductase activity"/>
    <property type="evidence" value="ECO:0007669"/>
    <property type="project" value="InterPro"/>
</dbReference>
<evidence type="ECO:0000256" key="1">
    <source>
        <dbReference type="ARBA" id="ARBA00004196"/>
    </source>
</evidence>
<dbReference type="InterPro" id="IPR050553">
    <property type="entry name" value="Thioredoxin_ResA/DsbE_sf"/>
</dbReference>
<keyword evidence="5" id="KW-0812">Transmembrane</keyword>
<feature type="domain" description="Thioredoxin" evidence="6">
    <location>
        <begin position="67"/>
        <end position="202"/>
    </location>
</feature>
<dbReference type="PROSITE" id="PS51352">
    <property type="entry name" value="THIOREDOXIN_2"/>
    <property type="match status" value="1"/>
</dbReference>
<reference evidence="7 8" key="2">
    <citation type="submission" date="2018-07" db="EMBL/GenBank/DDBJ databases">
        <title>Pontibacter sp. 2b14 genomic sequence and assembly.</title>
        <authorList>
            <person name="Du Z.-J."/>
        </authorList>
    </citation>
    <scope>NUCLEOTIDE SEQUENCE [LARGE SCALE GENOMIC DNA]</scope>
    <source>
        <strain evidence="7 8">2b14</strain>
    </source>
</reference>
<protein>
    <recommendedName>
        <fullName evidence="6">Thioredoxin domain-containing protein</fullName>
    </recommendedName>
</protein>
<evidence type="ECO:0000313" key="7">
    <source>
        <dbReference type="EMBL" id="RAU84195.1"/>
    </source>
</evidence>
<dbReference type="InterPro" id="IPR036249">
    <property type="entry name" value="Thioredoxin-like_sf"/>
</dbReference>
<dbReference type="AlphaFoldDB" id="A0A364RIU5"/>
<dbReference type="Pfam" id="PF00578">
    <property type="entry name" value="AhpC-TSA"/>
    <property type="match status" value="1"/>
</dbReference>
<keyword evidence="5" id="KW-1133">Transmembrane helix</keyword>
<dbReference type="InterPro" id="IPR000866">
    <property type="entry name" value="AhpC/TSA"/>
</dbReference>
<evidence type="ECO:0000256" key="2">
    <source>
        <dbReference type="ARBA" id="ARBA00022748"/>
    </source>
</evidence>
<dbReference type="GO" id="GO:0016209">
    <property type="term" value="F:antioxidant activity"/>
    <property type="evidence" value="ECO:0007669"/>
    <property type="project" value="InterPro"/>
</dbReference>
<sequence length="202" mass="23004">MECCFCRHVGWYRNSVATHCFILLFLSENSVLRRANRKRTFWLSYLAGFLVASIIAVFSVSMLNKIAPQKVNWQALQLTDLNGTPIVLSDYKGKIVLLNIWATWSKASLQEMPSLQRLQQLHPDKVVIFAISDEATNKVEKFIQANSFNLHFVKANTPLASQHLTMYPATYLLAPNGELESIYLGAQTWDSEKMQAYLLSID</sequence>
<name>A0A364RIU5_9BACT</name>
<dbReference type="PANTHER" id="PTHR42852:SF6">
    <property type="entry name" value="THIOL:DISULFIDE INTERCHANGE PROTEIN DSBE"/>
    <property type="match status" value="1"/>
</dbReference>
<dbReference type="OrthoDB" id="6399635at2"/>
<comment type="subcellular location">
    <subcellularLocation>
        <location evidence="1">Cell envelope</location>
    </subcellularLocation>
</comment>
<feature type="transmembrane region" description="Helical" evidence="5">
    <location>
        <begin position="42"/>
        <end position="63"/>
    </location>
</feature>
<reference evidence="7 8" key="1">
    <citation type="submission" date="2018-06" db="EMBL/GenBank/DDBJ databases">
        <authorList>
            <person name="Liu Z.-W."/>
        </authorList>
    </citation>
    <scope>NUCLEOTIDE SEQUENCE [LARGE SCALE GENOMIC DNA]</scope>
    <source>
        <strain evidence="7 8">2b14</strain>
    </source>
</reference>
<evidence type="ECO:0000256" key="3">
    <source>
        <dbReference type="ARBA" id="ARBA00023157"/>
    </source>
</evidence>
<dbReference type="GO" id="GO:0017004">
    <property type="term" value="P:cytochrome complex assembly"/>
    <property type="evidence" value="ECO:0007669"/>
    <property type="project" value="UniProtKB-KW"/>
</dbReference>
<gene>
    <name evidence="7" type="ORF">DP923_03900</name>
</gene>
<organism evidence="7 8">
    <name type="scientific">Pontibacter arcticus</name>
    <dbReference type="NCBI Taxonomy" id="2080288"/>
    <lineage>
        <taxon>Bacteria</taxon>
        <taxon>Pseudomonadati</taxon>
        <taxon>Bacteroidota</taxon>
        <taxon>Cytophagia</taxon>
        <taxon>Cytophagales</taxon>
        <taxon>Hymenobacteraceae</taxon>
        <taxon>Pontibacter</taxon>
    </lineage>
</organism>
<keyword evidence="3" id="KW-1015">Disulfide bond</keyword>
<dbReference type="EMBL" id="QMDV01000001">
    <property type="protein sequence ID" value="RAU84195.1"/>
    <property type="molecule type" value="Genomic_DNA"/>
</dbReference>
<evidence type="ECO:0000256" key="5">
    <source>
        <dbReference type="SAM" id="Phobius"/>
    </source>
</evidence>
<dbReference type="Proteomes" id="UP000251692">
    <property type="component" value="Unassembled WGS sequence"/>
</dbReference>
<keyword evidence="2" id="KW-0201">Cytochrome c-type biogenesis</keyword>
<dbReference type="InterPro" id="IPR013766">
    <property type="entry name" value="Thioredoxin_domain"/>
</dbReference>
<dbReference type="Gene3D" id="3.40.30.10">
    <property type="entry name" value="Glutaredoxin"/>
    <property type="match status" value="1"/>
</dbReference>
<dbReference type="CDD" id="cd02966">
    <property type="entry name" value="TlpA_like_family"/>
    <property type="match status" value="1"/>
</dbReference>
<evidence type="ECO:0000313" key="8">
    <source>
        <dbReference type="Proteomes" id="UP000251692"/>
    </source>
</evidence>
<dbReference type="SUPFAM" id="SSF52833">
    <property type="entry name" value="Thioredoxin-like"/>
    <property type="match status" value="1"/>
</dbReference>
<dbReference type="GO" id="GO:0030313">
    <property type="term" value="C:cell envelope"/>
    <property type="evidence" value="ECO:0007669"/>
    <property type="project" value="UniProtKB-SubCell"/>
</dbReference>
<evidence type="ECO:0000259" key="6">
    <source>
        <dbReference type="PROSITE" id="PS51352"/>
    </source>
</evidence>
<keyword evidence="4" id="KW-0676">Redox-active center</keyword>
<proteinExistence type="predicted"/>